<keyword evidence="5" id="KW-1185">Reference proteome</keyword>
<dbReference type="PROSITE" id="PS51747">
    <property type="entry name" value="CYT_DCMP_DEAMINASES_2"/>
    <property type="match status" value="1"/>
</dbReference>
<dbReference type="PANTHER" id="PTHR11079:SF161">
    <property type="entry name" value="CMP_DCMP-TYPE DEAMINASE DOMAIN-CONTAINING PROTEIN"/>
    <property type="match status" value="1"/>
</dbReference>
<evidence type="ECO:0000256" key="1">
    <source>
        <dbReference type="ARBA" id="ARBA00022723"/>
    </source>
</evidence>
<gene>
    <name evidence="4" type="ORF">SAMN05720469_11519</name>
</gene>
<dbReference type="SUPFAM" id="SSF53927">
    <property type="entry name" value="Cytidine deaminase-like"/>
    <property type="match status" value="1"/>
</dbReference>
<dbReference type="GO" id="GO:0008270">
    <property type="term" value="F:zinc ion binding"/>
    <property type="evidence" value="ECO:0007669"/>
    <property type="project" value="InterPro"/>
</dbReference>
<accession>A0A1M6UQS0</accession>
<evidence type="ECO:0000313" key="4">
    <source>
        <dbReference type="EMBL" id="SHK71519.1"/>
    </source>
</evidence>
<proteinExistence type="predicted"/>
<dbReference type="PROSITE" id="PS00903">
    <property type="entry name" value="CYT_DCMP_DEAMINASES_1"/>
    <property type="match status" value="1"/>
</dbReference>
<dbReference type="GO" id="GO:0052717">
    <property type="term" value="F:tRNA-specific adenosine-34 deaminase activity"/>
    <property type="evidence" value="ECO:0007669"/>
    <property type="project" value="UniProtKB-EC"/>
</dbReference>
<reference evidence="5" key="1">
    <citation type="submission" date="2016-11" db="EMBL/GenBank/DDBJ databases">
        <authorList>
            <person name="Varghese N."/>
            <person name="Submissions S."/>
        </authorList>
    </citation>
    <scope>NUCLEOTIDE SEQUENCE [LARGE SCALE GENOMIC DNA]</scope>
    <source>
        <strain evidence="5">UWOS</strain>
    </source>
</reference>
<dbReference type="AlphaFoldDB" id="A0A1M6UQS0"/>
<dbReference type="InterPro" id="IPR016193">
    <property type="entry name" value="Cytidine_deaminase-like"/>
</dbReference>
<dbReference type="EMBL" id="FRAW01000015">
    <property type="protein sequence ID" value="SHK71519.1"/>
    <property type="molecule type" value="Genomic_DNA"/>
</dbReference>
<dbReference type="InterPro" id="IPR002125">
    <property type="entry name" value="CMP_dCMP_dom"/>
</dbReference>
<protein>
    <submittedName>
        <fullName evidence="4">tRNA(Arg) A34 adenosine deaminase TadA</fullName>
    </submittedName>
</protein>
<dbReference type="InterPro" id="IPR016192">
    <property type="entry name" value="APOBEC/CMP_deaminase_Zn-bd"/>
</dbReference>
<dbReference type="RefSeq" id="WP_073304350.1">
    <property type="nucleotide sequence ID" value="NZ_FRAW01000015.1"/>
</dbReference>
<evidence type="ECO:0000259" key="3">
    <source>
        <dbReference type="PROSITE" id="PS51747"/>
    </source>
</evidence>
<evidence type="ECO:0000256" key="2">
    <source>
        <dbReference type="ARBA" id="ARBA00022833"/>
    </source>
</evidence>
<keyword evidence="1" id="KW-0479">Metal-binding</keyword>
<dbReference type="Proteomes" id="UP000184275">
    <property type="component" value="Unassembled WGS sequence"/>
</dbReference>
<organism evidence="4 5">
    <name type="scientific">Fibrobacter intestinalis</name>
    <dbReference type="NCBI Taxonomy" id="28122"/>
    <lineage>
        <taxon>Bacteria</taxon>
        <taxon>Pseudomonadati</taxon>
        <taxon>Fibrobacterota</taxon>
        <taxon>Fibrobacteria</taxon>
        <taxon>Fibrobacterales</taxon>
        <taxon>Fibrobacteraceae</taxon>
        <taxon>Fibrobacter</taxon>
    </lineage>
</organism>
<dbReference type="GO" id="GO:0006152">
    <property type="term" value="P:purine nucleoside catabolic process"/>
    <property type="evidence" value="ECO:0007669"/>
    <property type="project" value="TreeGrafter"/>
</dbReference>
<dbReference type="GO" id="GO:0002100">
    <property type="term" value="P:tRNA wobble adenosine to inosine editing"/>
    <property type="evidence" value="ECO:0007669"/>
    <property type="project" value="InterPro"/>
</dbReference>
<evidence type="ECO:0000313" key="5">
    <source>
        <dbReference type="Proteomes" id="UP000184275"/>
    </source>
</evidence>
<dbReference type="Gene3D" id="3.40.140.10">
    <property type="entry name" value="Cytidine Deaminase, domain 2"/>
    <property type="match status" value="1"/>
</dbReference>
<name>A0A1M6UQS0_9BACT</name>
<keyword evidence="2" id="KW-0862">Zinc</keyword>
<dbReference type="Pfam" id="PF00383">
    <property type="entry name" value="dCMP_cyt_deam_1"/>
    <property type="match status" value="1"/>
</dbReference>
<dbReference type="CDD" id="cd01285">
    <property type="entry name" value="nucleoside_deaminase"/>
    <property type="match status" value="1"/>
</dbReference>
<dbReference type="PANTHER" id="PTHR11079">
    <property type="entry name" value="CYTOSINE DEAMINASE FAMILY MEMBER"/>
    <property type="match status" value="1"/>
</dbReference>
<sequence>MNDEIWMQEAIREARAGIERNEGGPFGTVIVKDGKIVGRGHNGVLLKHDPTCHGEIEAIRDACKNLGTHILKGCTLYTTSEPCPMCLGGILWAKIDSIVCGCNVRDAEKIGFGDNSFYEILTGKERGKLQRRTACREDCLQLFQDYSRKTDTRY</sequence>
<feature type="domain" description="CMP/dCMP-type deaminase" evidence="3">
    <location>
        <begin position="1"/>
        <end position="115"/>
    </location>
</feature>
<dbReference type="GO" id="GO:0047974">
    <property type="term" value="F:guanosine deaminase activity"/>
    <property type="evidence" value="ECO:0007669"/>
    <property type="project" value="TreeGrafter"/>
</dbReference>